<feature type="region of interest" description="Disordered" evidence="1">
    <location>
        <begin position="183"/>
        <end position="204"/>
    </location>
</feature>
<dbReference type="EMBL" id="QBMC01000008">
    <property type="protein sequence ID" value="PZO22654.1"/>
    <property type="molecule type" value="Genomic_DNA"/>
</dbReference>
<dbReference type="Proteomes" id="UP000249354">
    <property type="component" value="Unassembled WGS sequence"/>
</dbReference>
<reference evidence="2 3" key="2">
    <citation type="submission" date="2018-06" db="EMBL/GenBank/DDBJ databases">
        <title>Metagenomic assembly of (sub)arctic Cyanobacteria and their associated microbiome from non-axenic cultures.</title>
        <authorList>
            <person name="Baurain D."/>
        </authorList>
    </citation>
    <scope>NUCLEOTIDE SEQUENCE [LARGE SCALE GENOMIC DNA]</scope>
    <source>
        <strain evidence="2">ULC129bin1</strain>
    </source>
</reference>
<evidence type="ECO:0000313" key="2">
    <source>
        <dbReference type="EMBL" id="PZO22654.1"/>
    </source>
</evidence>
<dbReference type="AlphaFoldDB" id="A0A2W4URB9"/>
<accession>A0A2W4URB9</accession>
<proteinExistence type="predicted"/>
<reference evidence="3" key="1">
    <citation type="submission" date="2018-04" db="EMBL/GenBank/DDBJ databases">
        <authorList>
            <person name="Cornet L."/>
        </authorList>
    </citation>
    <scope>NUCLEOTIDE SEQUENCE [LARGE SCALE GENOMIC DNA]</scope>
</reference>
<gene>
    <name evidence="2" type="ORF">DCF25_02500</name>
</gene>
<dbReference type="Pfam" id="PF08872">
    <property type="entry name" value="KGK"/>
    <property type="match status" value="1"/>
</dbReference>
<evidence type="ECO:0000256" key="1">
    <source>
        <dbReference type="SAM" id="MobiDB-lite"/>
    </source>
</evidence>
<evidence type="ECO:0000313" key="3">
    <source>
        <dbReference type="Proteomes" id="UP000249354"/>
    </source>
</evidence>
<comment type="caution">
    <text evidence="2">The sequence shown here is derived from an EMBL/GenBank/DDBJ whole genome shotgun (WGS) entry which is preliminary data.</text>
</comment>
<organism evidence="2 3">
    <name type="scientific">Leptolyngbya foveolarum</name>
    <dbReference type="NCBI Taxonomy" id="47253"/>
    <lineage>
        <taxon>Bacteria</taxon>
        <taxon>Bacillati</taxon>
        <taxon>Cyanobacteriota</taxon>
        <taxon>Cyanophyceae</taxon>
        <taxon>Leptolyngbyales</taxon>
        <taxon>Leptolyngbyaceae</taxon>
        <taxon>Leptolyngbya group</taxon>
        <taxon>Leptolyngbya</taxon>
    </lineage>
</organism>
<sequence length="204" mass="23071">MKNQEFQLLSDDDVVSLHHSKQALFEKTNFRVQDCYLAFDNHFGIDTRPRQNGGITASFLKANDSALGWIEGQMNVCLAFLPEQVITASETAKTSYQPLDKDLLKTQHNVGKLWCPGCELIYELKDRLRINLGIQDAAYSKYFWLDRGIECEVLQTTGRTSGWQSGLVRLQIIFVPKDEIADPEESASENSALESLRQPVLTTL</sequence>
<name>A0A2W4URB9_9CYAN</name>
<dbReference type="InterPro" id="IPR014971">
    <property type="entry name" value="KGK"/>
</dbReference>
<protein>
    <submittedName>
        <fullName evidence="2">Uncharacterized protein</fullName>
    </submittedName>
</protein>